<name>A0ABU1Y8P0_9FLAO</name>
<comment type="caution">
    <text evidence="1">The sequence shown here is derived from an EMBL/GenBank/DDBJ whole genome shotgun (WGS) entry which is preliminary data.</text>
</comment>
<keyword evidence="2" id="KW-1185">Reference proteome</keyword>
<dbReference type="EMBL" id="JAVDWQ010000008">
    <property type="protein sequence ID" value="MDR7210602.1"/>
    <property type="molecule type" value="Genomic_DNA"/>
</dbReference>
<proteinExistence type="predicted"/>
<dbReference type="Proteomes" id="UP001269081">
    <property type="component" value="Unassembled WGS sequence"/>
</dbReference>
<dbReference type="RefSeq" id="WP_310281824.1">
    <property type="nucleotide sequence ID" value="NZ_JAVDWQ010000008.1"/>
</dbReference>
<organism evidence="1 2">
    <name type="scientific">Flavobacterium piscis</name>
    <dbReference type="NCBI Taxonomy" id="1114874"/>
    <lineage>
        <taxon>Bacteria</taxon>
        <taxon>Pseudomonadati</taxon>
        <taxon>Bacteroidota</taxon>
        <taxon>Flavobacteriia</taxon>
        <taxon>Flavobacteriales</taxon>
        <taxon>Flavobacteriaceae</taxon>
        <taxon>Flavobacterium</taxon>
    </lineage>
</organism>
<evidence type="ECO:0000313" key="2">
    <source>
        <dbReference type="Proteomes" id="UP001269081"/>
    </source>
</evidence>
<evidence type="ECO:0000313" key="1">
    <source>
        <dbReference type="EMBL" id="MDR7210602.1"/>
    </source>
</evidence>
<gene>
    <name evidence="1" type="ORF">J2W48_002552</name>
</gene>
<accession>A0ABU1Y8P0</accession>
<sequence>MKSKQILFFATATDIEQIAKSIEKDFSIKYYEMGLFDKKSNISYDSVAEISNFGFPKIGDWNRDLRLMIIPKKMTLVVREVPQKNGGIKYAIDPLENQTSICFQFGGIYQEGILLGGSCGTSFLNDFSLAVFNGFSAKVKKSFKKIGTFYVGKEAEEKLRTGWRLVTNEKSPKEYDLALS</sequence>
<protein>
    <submittedName>
        <fullName evidence="1">Uncharacterized protein</fullName>
    </submittedName>
</protein>
<reference evidence="1 2" key="1">
    <citation type="submission" date="2023-07" db="EMBL/GenBank/DDBJ databases">
        <title>Sorghum-associated microbial communities from plants grown in Nebraska, USA.</title>
        <authorList>
            <person name="Schachtman D."/>
        </authorList>
    </citation>
    <scope>NUCLEOTIDE SEQUENCE [LARGE SCALE GENOMIC DNA]</scope>
    <source>
        <strain evidence="1 2">4129</strain>
    </source>
</reference>